<evidence type="ECO:0000256" key="4">
    <source>
        <dbReference type="ARBA" id="ARBA00022519"/>
    </source>
</evidence>
<feature type="transmembrane region" description="Helical" evidence="12">
    <location>
        <begin position="190"/>
        <end position="208"/>
    </location>
</feature>
<evidence type="ECO:0000256" key="9">
    <source>
        <dbReference type="ARBA" id="ARBA00035611"/>
    </source>
</evidence>
<keyword evidence="3" id="KW-1003">Cell membrane</keyword>
<keyword evidence="7 12" id="KW-1133">Transmembrane helix</keyword>
<dbReference type="PANTHER" id="PTHR32196">
    <property type="entry name" value="ABC TRANSPORTER PERMEASE PROTEIN YPHD-RELATED-RELATED"/>
    <property type="match status" value="1"/>
</dbReference>
<feature type="transmembrane region" description="Helical" evidence="12">
    <location>
        <begin position="92"/>
        <end position="112"/>
    </location>
</feature>
<evidence type="ECO:0000256" key="6">
    <source>
        <dbReference type="ARBA" id="ARBA00022692"/>
    </source>
</evidence>
<evidence type="ECO:0000256" key="7">
    <source>
        <dbReference type="ARBA" id="ARBA00022989"/>
    </source>
</evidence>
<evidence type="ECO:0000256" key="3">
    <source>
        <dbReference type="ARBA" id="ARBA00022475"/>
    </source>
</evidence>
<proteinExistence type="predicted"/>
<feature type="transmembrane region" description="Helical" evidence="12">
    <location>
        <begin position="241"/>
        <end position="262"/>
    </location>
</feature>
<feature type="transmembrane region" description="Helical" evidence="12">
    <location>
        <begin position="268"/>
        <end position="286"/>
    </location>
</feature>
<evidence type="ECO:0000256" key="8">
    <source>
        <dbReference type="ARBA" id="ARBA00023136"/>
    </source>
</evidence>
<dbReference type="Pfam" id="PF02653">
    <property type="entry name" value="BPD_transp_2"/>
    <property type="match status" value="1"/>
</dbReference>
<feature type="region of interest" description="Disordered" evidence="11">
    <location>
        <begin position="1"/>
        <end position="20"/>
    </location>
</feature>
<dbReference type="EMBL" id="JBEOZM010000035">
    <property type="protein sequence ID" value="MER6273762.1"/>
    <property type="molecule type" value="Genomic_DNA"/>
</dbReference>
<keyword evidence="2" id="KW-0813">Transport</keyword>
<feature type="transmembrane region" description="Helical" evidence="12">
    <location>
        <begin position="34"/>
        <end position="56"/>
    </location>
</feature>
<accession>A0ABV1TVW9</accession>
<evidence type="ECO:0000256" key="11">
    <source>
        <dbReference type="SAM" id="MobiDB-lite"/>
    </source>
</evidence>
<feature type="transmembrane region" description="Helical" evidence="12">
    <location>
        <begin position="319"/>
        <end position="338"/>
    </location>
</feature>
<evidence type="ECO:0000256" key="2">
    <source>
        <dbReference type="ARBA" id="ARBA00022448"/>
    </source>
</evidence>
<sequence length="346" mass="35100">MTIDQAAAAPAVPDEQSEPLGPSLIARTARRPEFGALIGAVVVYVFFLVTTSGSGFTSVDGTASWLDTAAELGVVATPVALLLIAGEFDLSIGSVVGATSAIVAIGSGTYTMPQWASIPLAIGFGLLVGLVNGLVATRTKLPSFIVTLGSSLVVGGGALGLSRALSGSTAVTLTPEPSVQAVFGSKAGQFQVSIAWWLAIAVVAWWVLTRTRTGSWIYATGGAPDVARDAGVPTARVKVGLFMATSAGAALVGVLQTIAYSGGDVTRGSSFIFDGVIAAVIGGVLLQGGYGSTLGVLLGTATYGIVSLGIFYTGWNTDYAQLFLGALLLVAVMANNYFRKLALSGR</sequence>
<feature type="transmembrane region" description="Helical" evidence="12">
    <location>
        <begin position="144"/>
        <end position="165"/>
    </location>
</feature>
<evidence type="ECO:0000313" key="14">
    <source>
        <dbReference type="Proteomes" id="UP001490365"/>
    </source>
</evidence>
<protein>
    <recommendedName>
        <fullName evidence="10">Xylose transport system permease protein XylH</fullName>
    </recommendedName>
</protein>
<dbReference type="PANTHER" id="PTHR32196:SF32">
    <property type="entry name" value="XYLOSE TRANSPORT SYSTEM PERMEASE PROTEIN XYLH"/>
    <property type="match status" value="1"/>
</dbReference>
<evidence type="ECO:0000256" key="10">
    <source>
        <dbReference type="ARBA" id="ARBA00035686"/>
    </source>
</evidence>
<evidence type="ECO:0000256" key="5">
    <source>
        <dbReference type="ARBA" id="ARBA00022597"/>
    </source>
</evidence>
<evidence type="ECO:0000256" key="12">
    <source>
        <dbReference type="SAM" id="Phobius"/>
    </source>
</evidence>
<organism evidence="13 14">
    <name type="scientific">Streptomyces sp. 900105755</name>
    <dbReference type="NCBI Taxonomy" id="3154389"/>
    <lineage>
        <taxon>Bacteria</taxon>
        <taxon>Bacillati</taxon>
        <taxon>Actinomycetota</taxon>
        <taxon>Actinomycetes</taxon>
        <taxon>Kitasatosporales</taxon>
        <taxon>Streptomycetaceae</taxon>
        <taxon>Streptomyces</taxon>
    </lineage>
</organism>
<comment type="function">
    <text evidence="9">Part of the binding-protein-dependent transport system for D-xylose. Probably responsible for the translocation of the substrate across the membrane.</text>
</comment>
<feature type="transmembrane region" description="Helical" evidence="12">
    <location>
        <begin position="293"/>
        <end position="313"/>
    </location>
</feature>
<keyword evidence="5" id="KW-0762">Sugar transport</keyword>
<keyword evidence="4" id="KW-0997">Cell inner membrane</keyword>
<keyword evidence="6 12" id="KW-0812">Transmembrane</keyword>
<keyword evidence="14" id="KW-1185">Reference proteome</keyword>
<dbReference type="Proteomes" id="UP001490365">
    <property type="component" value="Unassembled WGS sequence"/>
</dbReference>
<evidence type="ECO:0000256" key="1">
    <source>
        <dbReference type="ARBA" id="ARBA00004651"/>
    </source>
</evidence>
<dbReference type="InterPro" id="IPR001851">
    <property type="entry name" value="ABC_transp_permease"/>
</dbReference>
<keyword evidence="8 12" id="KW-0472">Membrane</keyword>
<dbReference type="CDD" id="cd06579">
    <property type="entry name" value="TM_PBP1_transp_AraH_like"/>
    <property type="match status" value="1"/>
</dbReference>
<dbReference type="RefSeq" id="WP_351962010.1">
    <property type="nucleotide sequence ID" value="NZ_JBEOZM010000035.1"/>
</dbReference>
<evidence type="ECO:0000313" key="13">
    <source>
        <dbReference type="EMBL" id="MER6273762.1"/>
    </source>
</evidence>
<feature type="transmembrane region" description="Helical" evidence="12">
    <location>
        <begin position="118"/>
        <end position="137"/>
    </location>
</feature>
<feature type="transmembrane region" description="Helical" evidence="12">
    <location>
        <begin position="68"/>
        <end position="85"/>
    </location>
</feature>
<comment type="subcellular location">
    <subcellularLocation>
        <location evidence="1">Cell membrane</location>
        <topology evidence="1">Multi-pass membrane protein</topology>
    </subcellularLocation>
</comment>
<reference evidence="13 14" key="1">
    <citation type="submission" date="2024-06" db="EMBL/GenBank/DDBJ databases">
        <title>The Natural Products Discovery Center: Release of the First 8490 Sequenced Strains for Exploring Actinobacteria Biosynthetic Diversity.</title>
        <authorList>
            <person name="Kalkreuter E."/>
            <person name="Kautsar S.A."/>
            <person name="Yang D."/>
            <person name="Bader C.D."/>
            <person name="Teijaro C.N."/>
            <person name="Fluegel L."/>
            <person name="Davis C.M."/>
            <person name="Simpson J.R."/>
            <person name="Lauterbach L."/>
            <person name="Steele A.D."/>
            <person name="Gui C."/>
            <person name="Meng S."/>
            <person name="Li G."/>
            <person name="Viehrig K."/>
            <person name="Ye F."/>
            <person name="Su P."/>
            <person name="Kiefer A.F."/>
            <person name="Nichols A."/>
            <person name="Cepeda A.J."/>
            <person name="Yan W."/>
            <person name="Fan B."/>
            <person name="Jiang Y."/>
            <person name="Adhikari A."/>
            <person name="Zheng C.-J."/>
            <person name="Schuster L."/>
            <person name="Cowan T.M."/>
            <person name="Smanski M.J."/>
            <person name="Chevrette M.G."/>
            <person name="De Carvalho L.P.S."/>
            <person name="Shen B."/>
        </authorList>
    </citation>
    <scope>NUCLEOTIDE SEQUENCE [LARGE SCALE GENOMIC DNA]</scope>
    <source>
        <strain evidence="13 14">NPDC001694</strain>
    </source>
</reference>
<name>A0ABV1TVW9_9ACTN</name>
<gene>
    <name evidence="13" type="ORF">ABT211_41870</name>
</gene>
<comment type="caution">
    <text evidence="13">The sequence shown here is derived from an EMBL/GenBank/DDBJ whole genome shotgun (WGS) entry which is preliminary data.</text>
</comment>